<sequence>MRQPLVPKLGEAGTPYSRNVQNQWCMSSKALPDPNLVFDSLLKRRKVVEHPDRKSILIFAFAFASTVTHSLFRTDLRGWEIN</sequence>
<dbReference type="InterPro" id="IPR050783">
    <property type="entry name" value="Oxylipin_biosynth_metab"/>
</dbReference>
<dbReference type="PANTHER" id="PTHR11903:SF37">
    <property type="entry name" value="PSI-PRODUCING OXYGENASE A"/>
    <property type="match status" value="1"/>
</dbReference>
<dbReference type="GO" id="GO:0006631">
    <property type="term" value="P:fatty acid metabolic process"/>
    <property type="evidence" value="ECO:0007669"/>
    <property type="project" value="UniProtKB-ARBA"/>
</dbReference>
<dbReference type="GO" id="GO:0004601">
    <property type="term" value="F:peroxidase activity"/>
    <property type="evidence" value="ECO:0007669"/>
    <property type="project" value="InterPro"/>
</dbReference>
<gene>
    <name evidence="5" type="ORF">K435DRAFT_854731</name>
</gene>
<dbReference type="InterPro" id="IPR010255">
    <property type="entry name" value="Haem_peroxidase_sf"/>
</dbReference>
<evidence type="ECO:0000256" key="3">
    <source>
        <dbReference type="ARBA" id="ARBA00023002"/>
    </source>
</evidence>
<dbReference type="Gene3D" id="1.10.640.10">
    <property type="entry name" value="Haem peroxidase domain superfamily, animal type"/>
    <property type="match status" value="1"/>
</dbReference>
<evidence type="ECO:0000256" key="2">
    <source>
        <dbReference type="ARBA" id="ARBA00022964"/>
    </source>
</evidence>
<dbReference type="Proteomes" id="UP000297245">
    <property type="component" value="Unassembled WGS sequence"/>
</dbReference>
<reference evidence="5 6" key="1">
    <citation type="journal article" date="2019" name="Nat. Ecol. Evol.">
        <title>Megaphylogeny resolves global patterns of mushroom evolution.</title>
        <authorList>
            <person name="Varga T."/>
            <person name="Krizsan K."/>
            <person name="Foldi C."/>
            <person name="Dima B."/>
            <person name="Sanchez-Garcia M."/>
            <person name="Sanchez-Ramirez S."/>
            <person name="Szollosi G.J."/>
            <person name="Szarkandi J.G."/>
            <person name="Papp V."/>
            <person name="Albert L."/>
            <person name="Andreopoulos W."/>
            <person name="Angelini C."/>
            <person name="Antonin V."/>
            <person name="Barry K.W."/>
            <person name="Bougher N.L."/>
            <person name="Buchanan P."/>
            <person name="Buyck B."/>
            <person name="Bense V."/>
            <person name="Catcheside P."/>
            <person name="Chovatia M."/>
            <person name="Cooper J."/>
            <person name="Damon W."/>
            <person name="Desjardin D."/>
            <person name="Finy P."/>
            <person name="Geml J."/>
            <person name="Haridas S."/>
            <person name="Hughes K."/>
            <person name="Justo A."/>
            <person name="Karasinski D."/>
            <person name="Kautmanova I."/>
            <person name="Kiss B."/>
            <person name="Kocsube S."/>
            <person name="Kotiranta H."/>
            <person name="LaButti K.M."/>
            <person name="Lechner B.E."/>
            <person name="Liimatainen K."/>
            <person name="Lipzen A."/>
            <person name="Lukacs Z."/>
            <person name="Mihaltcheva S."/>
            <person name="Morgado L.N."/>
            <person name="Niskanen T."/>
            <person name="Noordeloos M.E."/>
            <person name="Ohm R.A."/>
            <person name="Ortiz-Santana B."/>
            <person name="Ovrebo C."/>
            <person name="Racz N."/>
            <person name="Riley R."/>
            <person name="Savchenko A."/>
            <person name="Shiryaev A."/>
            <person name="Soop K."/>
            <person name="Spirin V."/>
            <person name="Szebenyi C."/>
            <person name="Tomsovsky M."/>
            <person name="Tulloss R.E."/>
            <person name="Uehling J."/>
            <person name="Grigoriev I.V."/>
            <person name="Vagvolgyi C."/>
            <person name="Papp T."/>
            <person name="Martin F.M."/>
            <person name="Miettinen O."/>
            <person name="Hibbett D.S."/>
            <person name="Nagy L.G."/>
        </authorList>
    </citation>
    <scope>NUCLEOTIDE SEQUENCE [LARGE SCALE GENOMIC DNA]</scope>
    <source>
        <strain evidence="5 6">CBS 962.96</strain>
    </source>
</reference>
<keyword evidence="3" id="KW-0560">Oxidoreductase</keyword>
<accession>A0A4S8MD97</accession>
<dbReference type="GO" id="GO:0020037">
    <property type="term" value="F:heme binding"/>
    <property type="evidence" value="ECO:0007669"/>
    <property type="project" value="InterPro"/>
</dbReference>
<evidence type="ECO:0000256" key="4">
    <source>
        <dbReference type="ARBA" id="ARBA00023004"/>
    </source>
</evidence>
<evidence type="ECO:0000313" key="5">
    <source>
        <dbReference type="EMBL" id="THV00497.1"/>
    </source>
</evidence>
<dbReference type="InterPro" id="IPR019791">
    <property type="entry name" value="Haem_peroxidase_animal"/>
</dbReference>
<dbReference type="InterPro" id="IPR037120">
    <property type="entry name" value="Haem_peroxidase_sf_animal"/>
</dbReference>
<keyword evidence="2" id="KW-0223">Dioxygenase</keyword>
<dbReference type="AlphaFoldDB" id="A0A4S8MD97"/>
<keyword evidence="6" id="KW-1185">Reference proteome</keyword>
<dbReference type="PROSITE" id="PS50292">
    <property type="entry name" value="PEROXIDASE_3"/>
    <property type="match status" value="1"/>
</dbReference>
<keyword evidence="4" id="KW-0408">Iron</keyword>
<keyword evidence="1" id="KW-0479">Metal-binding</keyword>
<organism evidence="5 6">
    <name type="scientific">Dendrothele bispora (strain CBS 962.96)</name>
    <dbReference type="NCBI Taxonomy" id="1314807"/>
    <lineage>
        <taxon>Eukaryota</taxon>
        <taxon>Fungi</taxon>
        <taxon>Dikarya</taxon>
        <taxon>Basidiomycota</taxon>
        <taxon>Agaricomycotina</taxon>
        <taxon>Agaricomycetes</taxon>
        <taxon>Agaricomycetidae</taxon>
        <taxon>Agaricales</taxon>
        <taxon>Agaricales incertae sedis</taxon>
        <taxon>Dendrothele</taxon>
    </lineage>
</organism>
<dbReference type="SUPFAM" id="SSF48113">
    <property type="entry name" value="Heme-dependent peroxidases"/>
    <property type="match status" value="1"/>
</dbReference>
<protein>
    <submittedName>
        <fullName evidence="5">Uncharacterized protein</fullName>
    </submittedName>
</protein>
<dbReference type="GO" id="GO:0046872">
    <property type="term" value="F:metal ion binding"/>
    <property type="evidence" value="ECO:0007669"/>
    <property type="project" value="UniProtKB-KW"/>
</dbReference>
<evidence type="ECO:0000256" key="1">
    <source>
        <dbReference type="ARBA" id="ARBA00022723"/>
    </source>
</evidence>
<dbReference type="PANTHER" id="PTHR11903">
    <property type="entry name" value="PROSTAGLANDIN G/H SYNTHASE"/>
    <property type="match status" value="1"/>
</dbReference>
<dbReference type="EMBL" id="ML179103">
    <property type="protein sequence ID" value="THV00497.1"/>
    <property type="molecule type" value="Genomic_DNA"/>
</dbReference>
<dbReference type="OrthoDB" id="823504at2759"/>
<dbReference type="GO" id="GO:0051213">
    <property type="term" value="F:dioxygenase activity"/>
    <property type="evidence" value="ECO:0007669"/>
    <property type="project" value="UniProtKB-KW"/>
</dbReference>
<proteinExistence type="predicted"/>
<name>A0A4S8MD97_DENBC</name>
<dbReference type="GO" id="GO:0006979">
    <property type="term" value="P:response to oxidative stress"/>
    <property type="evidence" value="ECO:0007669"/>
    <property type="project" value="InterPro"/>
</dbReference>
<evidence type="ECO:0000313" key="6">
    <source>
        <dbReference type="Proteomes" id="UP000297245"/>
    </source>
</evidence>